<comment type="caution">
    <text evidence="2">The sequence shown here is derived from an EMBL/GenBank/DDBJ whole genome shotgun (WGS) entry which is preliminary data.</text>
</comment>
<protein>
    <submittedName>
        <fullName evidence="2">Uncharacterized protein</fullName>
    </submittedName>
</protein>
<feature type="transmembrane region" description="Helical" evidence="1">
    <location>
        <begin position="51"/>
        <end position="71"/>
    </location>
</feature>
<dbReference type="AlphaFoldDB" id="A0A854C202"/>
<reference evidence="2 3" key="1">
    <citation type="journal article" date="2016" name="Nat. Biotechnol.">
        <title>Measurement of bacterial replication rates in microbial communities.</title>
        <authorList>
            <person name="Brown C.T."/>
            <person name="Olm M.R."/>
            <person name="Thomas B.C."/>
            <person name="Banfield J.F."/>
        </authorList>
    </citation>
    <scope>NUCLEOTIDE SEQUENCE [LARGE SCALE GENOMIC DNA]</scope>
    <source>
        <strain evidence="2">45_130</strain>
    </source>
</reference>
<keyword evidence="1" id="KW-1133">Transmembrane helix</keyword>
<keyword evidence="1" id="KW-0812">Transmembrane</keyword>
<keyword evidence="1" id="KW-0472">Membrane</keyword>
<dbReference type="EMBL" id="MNQR01000057">
    <property type="protein sequence ID" value="OKZ05474.1"/>
    <property type="molecule type" value="Genomic_DNA"/>
</dbReference>
<evidence type="ECO:0000313" key="3">
    <source>
        <dbReference type="Proteomes" id="UP000186685"/>
    </source>
</evidence>
<proteinExistence type="predicted"/>
<dbReference type="Proteomes" id="UP000186685">
    <property type="component" value="Unassembled WGS sequence"/>
</dbReference>
<accession>A0A854C202</accession>
<gene>
    <name evidence="2" type="ORF">BHV76_12100</name>
</gene>
<sequence length="89" mass="9582">MWEMQQDLLIREQGLQAVAPIVTIVAFRTLAAVHIPVAAVLPVIVRLTLTVVVELLLPVVVFLVAVGLPVVPEAVFPVQVAVADRVPDK</sequence>
<feature type="transmembrane region" description="Helical" evidence="1">
    <location>
        <begin position="21"/>
        <end position="45"/>
    </location>
</feature>
<evidence type="ECO:0000313" key="2">
    <source>
        <dbReference type="EMBL" id="OKZ05474.1"/>
    </source>
</evidence>
<organism evidence="2 3">
    <name type="scientific">Phocaeicola plebeius</name>
    <dbReference type="NCBI Taxonomy" id="310297"/>
    <lineage>
        <taxon>Bacteria</taxon>
        <taxon>Pseudomonadati</taxon>
        <taxon>Bacteroidota</taxon>
        <taxon>Bacteroidia</taxon>
        <taxon>Bacteroidales</taxon>
        <taxon>Bacteroidaceae</taxon>
        <taxon>Phocaeicola</taxon>
    </lineage>
</organism>
<evidence type="ECO:0000256" key="1">
    <source>
        <dbReference type="SAM" id="Phobius"/>
    </source>
</evidence>
<name>A0A854C202_9BACT</name>